<gene>
    <name evidence="2" type="ORF">BleG1_0079</name>
</gene>
<dbReference type="HOGENOM" id="CLU_094167_0_0_9"/>
<keyword evidence="3" id="KW-1185">Reference proteome</keyword>
<name>A0A060LY10_9BACI</name>
<dbReference type="eggNOG" id="COG2194">
    <property type="taxonomic scope" value="Bacteria"/>
</dbReference>
<dbReference type="InterPro" id="IPR024164">
    <property type="entry name" value="KinB-signalling_activ"/>
</dbReference>
<dbReference type="STRING" id="1246626.BleG1_0079"/>
<proteinExistence type="predicted"/>
<protein>
    <submittedName>
        <fullName evidence="2">KinB signaling pathway activation protein</fullName>
    </submittedName>
</protein>
<feature type="transmembrane region" description="Helical" evidence="1">
    <location>
        <begin position="88"/>
        <end position="106"/>
    </location>
</feature>
<dbReference type="AlphaFoldDB" id="A0A060LY10"/>
<reference evidence="2 3" key="1">
    <citation type="journal article" date="2014" name="Gene">
        <title>A comparative genomic analysis of the alkalitolerant soil bacterium Bacillus lehensis G1.</title>
        <authorList>
            <person name="Noor Y.M."/>
            <person name="Samsulrizal N.H."/>
            <person name="Jema'on N.A."/>
            <person name="Low K.O."/>
            <person name="Ramli A.N."/>
            <person name="Alias N.I."/>
            <person name="Damis S.I."/>
            <person name="Fuzi S.F."/>
            <person name="Isa M.N."/>
            <person name="Murad A.M."/>
            <person name="Raih M.F."/>
            <person name="Bakar F.D."/>
            <person name="Najimudin N."/>
            <person name="Mahadi N.M."/>
            <person name="Illias R.M."/>
        </authorList>
    </citation>
    <scope>NUCLEOTIDE SEQUENCE [LARGE SCALE GENOMIC DNA]</scope>
    <source>
        <strain evidence="2 3">G1</strain>
    </source>
</reference>
<evidence type="ECO:0000313" key="3">
    <source>
        <dbReference type="Proteomes" id="UP000027142"/>
    </source>
</evidence>
<dbReference type="PATRIC" id="fig|1246626.3.peg.76"/>
<dbReference type="Proteomes" id="UP000027142">
    <property type="component" value="Chromosome"/>
</dbReference>
<organism evidence="2 3">
    <name type="scientific">Shouchella lehensis G1</name>
    <dbReference type="NCBI Taxonomy" id="1246626"/>
    <lineage>
        <taxon>Bacteria</taxon>
        <taxon>Bacillati</taxon>
        <taxon>Bacillota</taxon>
        <taxon>Bacilli</taxon>
        <taxon>Bacillales</taxon>
        <taxon>Bacillaceae</taxon>
        <taxon>Shouchella</taxon>
    </lineage>
</organism>
<feature type="transmembrane region" description="Helical" evidence="1">
    <location>
        <begin position="168"/>
        <end position="187"/>
    </location>
</feature>
<dbReference type="EMBL" id="CP003923">
    <property type="protein sequence ID" value="AIC92699.1"/>
    <property type="molecule type" value="Genomic_DNA"/>
</dbReference>
<keyword evidence="1" id="KW-0472">Membrane</keyword>
<feature type="transmembrane region" description="Helical" evidence="1">
    <location>
        <begin position="45"/>
        <end position="68"/>
    </location>
</feature>
<keyword evidence="1" id="KW-0812">Transmembrane</keyword>
<feature type="transmembrane region" description="Helical" evidence="1">
    <location>
        <begin position="142"/>
        <end position="162"/>
    </location>
</feature>
<dbReference type="SMART" id="SM01251">
    <property type="entry name" value="KbaA"/>
    <property type="match status" value="1"/>
</dbReference>
<dbReference type="PIRSF" id="PIRSF029886">
    <property type="entry name" value="KBAA"/>
    <property type="match status" value="1"/>
</dbReference>
<keyword evidence="1" id="KW-1133">Transmembrane helix</keyword>
<sequence length="194" mass="22231">MNSRKVVFIFWSTLLLGSISGGIVGVLTNLDRYLGDGAENFLIGLVWMLGISAAFTLVSQMGFFAYLFIHRFGLGLSRSHKLWNRIQWILIAFVFFDLVYFRYIAFGENNSFWGYFIIPTALFLYAVIIATIKARETNKGAFVPALFFMFVITTIEWIPAIVADDPNWLILYLTPLLVGNTYQLLLLHRLHKKT</sequence>
<dbReference type="OrthoDB" id="2374256at2"/>
<accession>A0A060LY10</accession>
<evidence type="ECO:0000256" key="1">
    <source>
        <dbReference type="SAM" id="Phobius"/>
    </source>
</evidence>
<dbReference type="KEGG" id="ble:BleG1_0079"/>
<dbReference type="RefSeq" id="WP_038475858.1">
    <property type="nucleotide sequence ID" value="NZ_CP003923.1"/>
</dbReference>
<dbReference type="Pfam" id="PF14089">
    <property type="entry name" value="KbaA"/>
    <property type="match status" value="1"/>
</dbReference>
<dbReference type="GO" id="GO:0045881">
    <property type="term" value="P:positive regulation of sporulation resulting in formation of a cellular spore"/>
    <property type="evidence" value="ECO:0007669"/>
    <property type="project" value="InterPro"/>
</dbReference>
<feature type="transmembrane region" description="Helical" evidence="1">
    <location>
        <begin position="112"/>
        <end position="130"/>
    </location>
</feature>
<evidence type="ECO:0000313" key="2">
    <source>
        <dbReference type="EMBL" id="AIC92699.1"/>
    </source>
</evidence>